<comment type="caution">
    <text evidence="1">The sequence shown here is derived from an EMBL/GenBank/DDBJ whole genome shotgun (WGS) entry which is preliminary data.</text>
</comment>
<organism evidence="1 2">
    <name type="scientific">Ditylenchus destructor</name>
    <dbReference type="NCBI Taxonomy" id="166010"/>
    <lineage>
        <taxon>Eukaryota</taxon>
        <taxon>Metazoa</taxon>
        <taxon>Ecdysozoa</taxon>
        <taxon>Nematoda</taxon>
        <taxon>Chromadorea</taxon>
        <taxon>Rhabditida</taxon>
        <taxon>Tylenchina</taxon>
        <taxon>Tylenchomorpha</taxon>
        <taxon>Sphaerularioidea</taxon>
        <taxon>Anguinidae</taxon>
        <taxon>Anguininae</taxon>
        <taxon>Ditylenchus</taxon>
    </lineage>
</organism>
<evidence type="ECO:0000313" key="2">
    <source>
        <dbReference type="Proteomes" id="UP001201812"/>
    </source>
</evidence>
<evidence type="ECO:0000313" key="1">
    <source>
        <dbReference type="EMBL" id="KAI1701100.1"/>
    </source>
</evidence>
<dbReference type="EMBL" id="JAKKPZ010000127">
    <property type="protein sequence ID" value="KAI1701100.1"/>
    <property type="molecule type" value="Genomic_DNA"/>
</dbReference>
<dbReference type="AlphaFoldDB" id="A0AAD4MR77"/>
<sequence length="264" mass="30223">MPSGPPNLVTCIHCDRLFSRRTISVHQDKRCLANPKVLSAKISELNLANDANLTREKKRKSFCQRRNSASISRHSNGHDAYAVCFDKNTGTGRERSKTAKERGKKMSRSLSSAIKNKEEFPRPSTSTVNINGELQDMGKEGIENRDQSQNEFVRVCYVCGNRYFVHPIHGIENSITDDHQSLCETSWRRTRASLPHHIHTWSPRVCPIPSVDGTVNLYRVEQFAKESSRKAQQARCTRCLQTFSFTEAKMHKCPKFEPTVQFYY</sequence>
<proteinExistence type="predicted"/>
<keyword evidence="2" id="KW-1185">Reference proteome</keyword>
<gene>
    <name evidence="1" type="ORF">DdX_16332</name>
</gene>
<reference evidence="1" key="1">
    <citation type="submission" date="2022-01" db="EMBL/GenBank/DDBJ databases">
        <title>Genome Sequence Resource for Two Populations of Ditylenchus destructor, the Migratory Endoparasitic Phytonematode.</title>
        <authorList>
            <person name="Zhang H."/>
            <person name="Lin R."/>
            <person name="Xie B."/>
        </authorList>
    </citation>
    <scope>NUCLEOTIDE SEQUENCE</scope>
    <source>
        <strain evidence="1">BazhouSP</strain>
    </source>
</reference>
<dbReference type="Proteomes" id="UP001201812">
    <property type="component" value="Unassembled WGS sequence"/>
</dbReference>
<name>A0AAD4MR77_9BILA</name>
<protein>
    <submittedName>
        <fullName evidence="1">Uncharacterized protein</fullName>
    </submittedName>
</protein>
<accession>A0AAD4MR77</accession>